<comment type="caution">
    <text evidence="1">The sequence shown here is derived from an EMBL/GenBank/DDBJ whole genome shotgun (WGS) entry which is preliminary data.</text>
</comment>
<accession>A0A1C2J222</accession>
<dbReference type="RefSeq" id="WP_065974539.1">
    <property type="nucleotide sequence ID" value="NZ_JAWXYA010000001.1"/>
</dbReference>
<dbReference type="Proteomes" id="UP000095008">
    <property type="component" value="Unassembled WGS sequence"/>
</dbReference>
<name>A0A1C2J222_ACITH</name>
<reference evidence="1" key="1">
    <citation type="journal article" date="2016" name="Int. J. Mol. Sci.">
        <title>Comparative genomics of the extreme acidophile Acidithiobacillus thiooxidans reveals intraspecific divergence and niche adaptation.</title>
        <authorList>
            <person name="Zhang X."/>
            <person name="Feng X."/>
            <person name="Tao J."/>
            <person name="Ma L."/>
            <person name="Xiao Y."/>
            <person name="Liang Y."/>
            <person name="Liu X."/>
            <person name="Yin H."/>
        </authorList>
    </citation>
    <scope>NUCLEOTIDE SEQUENCE [LARGE SCALE GENOMIC DNA]</scope>
    <source>
        <strain evidence="1">DXS-W</strain>
    </source>
</reference>
<keyword evidence="2" id="KW-1185">Reference proteome</keyword>
<evidence type="ECO:0000313" key="2">
    <source>
        <dbReference type="Proteomes" id="UP000095008"/>
    </source>
</evidence>
<organism evidence="1 2">
    <name type="scientific">Acidithiobacillus thiooxidans</name>
    <name type="common">Thiobacillus thiooxidans</name>
    <dbReference type="NCBI Taxonomy" id="930"/>
    <lineage>
        <taxon>Bacteria</taxon>
        <taxon>Pseudomonadati</taxon>
        <taxon>Pseudomonadota</taxon>
        <taxon>Acidithiobacillia</taxon>
        <taxon>Acidithiobacillales</taxon>
        <taxon>Acidithiobacillaceae</taxon>
        <taxon>Acidithiobacillus</taxon>
    </lineage>
</organism>
<dbReference type="EMBL" id="LWRY01000247">
    <property type="protein sequence ID" value="OCX68815.1"/>
    <property type="molecule type" value="Genomic_DNA"/>
</dbReference>
<dbReference type="OrthoDB" id="9182861at2"/>
<proteinExistence type="predicted"/>
<protein>
    <submittedName>
        <fullName evidence="1">Uncharacterized protein</fullName>
    </submittedName>
</protein>
<sequence>MKHFGELVFFLVIAFLVWVFIGGTPDERISRFCDPINWAGDFIASVATAANTDYGKSIRIGTANLDYRLQLSIWDFFYAEKWKKEHPGVPLPGSQGAQSDQGNR</sequence>
<gene>
    <name evidence="1" type="ORF">A6M23_16990</name>
</gene>
<dbReference type="AlphaFoldDB" id="A0A1C2J222"/>
<evidence type="ECO:0000313" key="1">
    <source>
        <dbReference type="EMBL" id="OCX68815.1"/>
    </source>
</evidence>